<proteinExistence type="predicted"/>
<dbReference type="AlphaFoldDB" id="A4XL99"/>
<evidence type="ECO:0000313" key="1">
    <source>
        <dbReference type="EMBL" id="ABP67684.2"/>
    </source>
</evidence>
<dbReference type="EMBL" id="CP000679">
    <property type="protein sequence ID" value="ABP67684.2"/>
    <property type="molecule type" value="Genomic_DNA"/>
</dbReference>
<sequence length="51" mass="5895">MAYVAAIDGYYCDACQDIITVEVKQYELYPVYRYKTEKNSEDKTTNTMAAI</sequence>
<accession>A4XL99</accession>
<gene>
    <name evidence="1" type="ordered locus">Csac_2101</name>
</gene>
<dbReference type="HOGENOM" id="CLU_3096731_0_0_9"/>
<name>A4XL99_CALS8</name>
<reference evidence="1 2" key="1">
    <citation type="journal article" date="2008" name="Appl. Environ. Microbiol.">
        <title>Hydrogenomics of the extremely thermophilic bacterium Caldicellulosiruptor saccharolyticus.</title>
        <authorList>
            <person name="van de Werken H.J."/>
            <person name="Verhaart M.R."/>
            <person name="VanFossen A.L."/>
            <person name="Willquist K."/>
            <person name="Lewis D.L."/>
            <person name="Nichols J.D."/>
            <person name="Goorissen H.P."/>
            <person name="Mongodin E.F."/>
            <person name="Nelson K.E."/>
            <person name="van Niel E.W."/>
            <person name="Stams A.J."/>
            <person name="Ward D.E."/>
            <person name="de Vos W.M."/>
            <person name="van der Oost J."/>
            <person name="Kelly R.M."/>
            <person name="Kengen S.W."/>
        </authorList>
    </citation>
    <scope>NUCLEOTIDE SEQUENCE [LARGE SCALE GENOMIC DNA]</scope>
    <source>
        <strain evidence="2">ATCC 43494 / DSM 8903 / Tp8T 6331</strain>
    </source>
</reference>
<dbReference type="RefSeq" id="WP_011917618.1">
    <property type="nucleotide sequence ID" value="NC_009437.1"/>
</dbReference>
<dbReference type="Proteomes" id="UP000000256">
    <property type="component" value="Chromosome"/>
</dbReference>
<keyword evidence="2" id="KW-1185">Reference proteome</keyword>
<evidence type="ECO:0000313" key="2">
    <source>
        <dbReference type="Proteomes" id="UP000000256"/>
    </source>
</evidence>
<organism evidence="1 2">
    <name type="scientific">Caldicellulosiruptor saccharolyticus (strain ATCC 43494 / DSM 8903 / Tp8T 6331)</name>
    <dbReference type="NCBI Taxonomy" id="351627"/>
    <lineage>
        <taxon>Bacteria</taxon>
        <taxon>Bacillati</taxon>
        <taxon>Bacillota</taxon>
        <taxon>Bacillota incertae sedis</taxon>
        <taxon>Caldicellulosiruptorales</taxon>
        <taxon>Caldicellulosiruptoraceae</taxon>
        <taxon>Caldicellulosiruptor</taxon>
    </lineage>
</organism>
<dbReference type="STRING" id="351627.Csac_2101"/>
<dbReference type="KEGG" id="csc:Csac_2101"/>
<protein>
    <submittedName>
        <fullName evidence="1">Uncharacterized protein</fullName>
    </submittedName>
</protein>